<dbReference type="AlphaFoldDB" id="A0A644XP98"/>
<reference evidence="2" key="1">
    <citation type="submission" date="2019-08" db="EMBL/GenBank/DDBJ databases">
        <authorList>
            <person name="Kucharzyk K."/>
            <person name="Murdoch R.W."/>
            <person name="Higgins S."/>
            <person name="Loffler F."/>
        </authorList>
    </citation>
    <scope>NUCLEOTIDE SEQUENCE</scope>
</reference>
<gene>
    <name evidence="2" type="ORF">SDC9_64369</name>
</gene>
<organism evidence="2">
    <name type="scientific">bioreactor metagenome</name>
    <dbReference type="NCBI Taxonomy" id="1076179"/>
    <lineage>
        <taxon>unclassified sequences</taxon>
        <taxon>metagenomes</taxon>
        <taxon>ecological metagenomes</taxon>
    </lineage>
</organism>
<feature type="compositionally biased region" description="Acidic residues" evidence="1">
    <location>
        <begin position="171"/>
        <end position="185"/>
    </location>
</feature>
<feature type="region of interest" description="Disordered" evidence="1">
    <location>
        <begin position="163"/>
        <end position="192"/>
    </location>
</feature>
<proteinExistence type="predicted"/>
<comment type="caution">
    <text evidence="2">The sequence shown here is derived from an EMBL/GenBank/DDBJ whole genome shotgun (WGS) entry which is preliminary data.</text>
</comment>
<name>A0A644XP98_9ZZZZ</name>
<sequence>MNNYEATLAAFEEYLMTKSNHNTVAKILDCSSSAGFLCEVLTSNESYFIKIRVDKNIEFAIVEAYPGITVLAPYQAMTAQYCQGKSDEKKVSYLCASPDNGRLFCHIEASFKDAPLTGESLKDMEQIIISFLHDYREELEYVTHGLFPPKREEDDKERRIKELLEGLSDSKEEDTAEDDDFDADTSCESGFPFGGLAKFLAGRTCDSEDEAG</sequence>
<protein>
    <submittedName>
        <fullName evidence="2">Uncharacterized protein</fullName>
    </submittedName>
</protein>
<dbReference type="EMBL" id="VSSQ01002896">
    <property type="protein sequence ID" value="MPM17969.1"/>
    <property type="molecule type" value="Genomic_DNA"/>
</dbReference>
<accession>A0A644XP98</accession>
<evidence type="ECO:0000313" key="2">
    <source>
        <dbReference type="EMBL" id="MPM17969.1"/>
    </source>
</evidence>
<evidence type="ECO:0000256" key="1">
    <source>
        <dbReference type="SAM" id="MobiDB-lite"/>
    </source>
</evidence>